<dbReference type="OrthoDB" id="9811567at2"/>
<reference evidence="7" key="2">
    <citation type="submission" date="2021-09" db="EMBL/GenBank/DDBJ databases">
        <authorList>
            <person name="Gilroy R."/>
        </authorList>
    </citation>
    <scope>NUCLEOTIDE SEQUENCE</scope>
    <source>
        <strain evidence="7">CHK55-1828</strain>
    </source>
</reference>
<dbReference type="InterPro" id="IPR036779">
    <property type="entry name" value="LysM_dom_sf"/>
</dbReference>
<feature type="compositionally biased region" description="Polar residues" evidence="4">
    <location>
        <begin position="131"/>
        <end position="142"/>
    </location>
</feature>
<dbReference type="Gene3D" id="3.10.350.10">
    <property type="entry name" value="LysM domain"/>
    <property type="match status" value="1"/>
</dbReference>
<evidence type="ECO:0000313" key="7">
    <source>
        <dbReference type="EMBL" id="HJF91674.1"/>
    </source>
</evidence>
<name>A0A921LBP1_9BACT</name>
<comment type="caution">
    <text evidence="7">The sequence shown here is derived from an EMBL/GenBank/DDBJ whole genome shotgun (WGS) entry which is preliminary data.</text>
</comment>
<dbReference type="PROSITE" id="PS51782">
    <property type="entry name" value="LYSM"/>
    <property type="match status" value="1"/>
</dbReference>
<dbReference type="PANTHER" id="PTHR33175">
    <property type="entry name" value="DNA-BINDING PROTEIN HU"/>
    <property type="match status" value="1"/>
</dbReference>
<evidence type="ECO:0000256" key="4">
    <source>
        <dbReference type="SAM" id="MobiDB-lite"/>
    </source>
</evidence>
<keyword evidence="2 7" id="KW-0238">DNA-binding</keyword>
<keyword evidence="5" id="KW-0472">Membrane</keyword>
<dbReference type="EMBL" id="DYVX01000037">
    <property type="protein sequence ID" value="HJF91674.1"/>
    <property type="molecule type" value="Genomic_DNA"/>
</dbReference>
<dbReference type="Pfam" id="PF00216">
    <property type="entry name" value="Bac_DNA_binding"/>
    <property type="match status" value="1"/>
</dbReference>
<feature type="region of interest" description="Disordered" evidence="4">
    <location>
        <begin position="297"/>
        <end position="343"/>
    </location>
</feature>
<feature type="compositionally biased region" description="Polar residues" evidence="4">
    <location>
        <begin position="224"/>
        <end position="233"/>
    </location>
</feature>
<feature type="compositionally biased region" description="Polar residues" evidence="4">
    <location>
        <begin position="297"/>
        <end position="307"/>
    </location>
</feature>
<evidence type="ECO:0000256" key="1">
    <source>
        <dbReference type="ARBA" id="ARBA00010529"/>
    </source>
</evidence>
<dbReference type="GO" id="GO:0003677">
    <property type="term" value="F:DNA binding"/>
    <property type="evidence" value="ECO:0007669"/>
    <property type="project" value="UniProtKB-KW"/>
</dbReference>
<evidence type="ECO:0000313" key="8">
    <source>
        <dbReference type="Proteomes" id="UP000717835"/>
    </source>
</evidence>
<comment type="similarity">
    <text evidence="1 3">Belongs to the bacterial histone-like protein family.</text>
</comment>
<dbReference type="PANTHER" id="PTHR33175:SF2">
    <property type="entry name" value="INTEGRATION HOST FACTOR SUBUNIT ALPHA"/>
    <property type="match status" value="1"/>
</dbReference>
<protein>
    <submittedName>
        <fullName evidence="7">HU family DNA-binding protein</fullName>
    </submittedName>
</protein>
<evidence type="ECO:0000259" key="6">
    <source>
        <dbReference type="PROSITE" id="PS51782"/>
    </source>
</evidence>
<sequence length="411" mass="45638">MNEKINIQNLTDLLVEKHGMEPEHAGDFVKAFFTLIEEGLEQDKYVKVKGLGTFKLIEVDSRESIDVNTGERIEIQGHNKISFTPDTTLKEIINRPFAHFETVVLNENVQFDDTPVEKDNEDDFDGEAETGMTSSQEVQQPETVAVPAEEEQTVDECQKDEQLCGEEPAENRPAEPENVEKQEPETPAEEPKEAVAPKTEEIPVTSHPEPEPKPETEPAVDAETTPNDNRTSGKASKWLAGIVVFILMACGGVVGYLYLPDMQEADGQHNEPAVEEGISVTPPRIATDTIAPVKTDTVNSTEVTASKEQAERTPVQPKKERRPAANGQVTEKNNAKKGQPFVPDSVNYEIEGTQTEYTIQEGETLTRVSLKFYGTKALWPYLVKHNAKILKNPNNVPSGTTIRIPKLVKKR</sequence>
<dbReference type="InterPro" id="IPR000119">
    <property type="entry name" value="Hist_DNA-bd"/>
</dbReference>
<gene>
    <name evidence="7" type="ORF">K8W02_04720</name>
</gene>
<evidence type="ECO:0000256" key="5">
    <source>
        <dbReference type="SAM" id="Phobius"/>
    </source>
</evidence>
<dbReference type="SUPFAM" id="SSF47729">
    <property type="entry name" value="IHF-like DNA-binding proteins"/>
    <property type="match status" value="1"/>
</dbReference>
<dbReference type="Proteomes" id="UP000717835">
    <property type="component" value="Unassembled WGS sequence"/>
</dbReference>
<evidence type="ECO:0000256" key="2">
    <source>
        <dbReference type="ARBA" id="ARBA00023125"/>
    </source>
</evidence>
<dbReference type="AlphaFoldDB" id="A0A921LBP1"/>
<feature type="compositionally biased region" description="Basic and acidic residues" evidence="4">
    <location>
        <begin position="169"/>
        <end position="201"/>
    </location>
</feature>
<dbReference type="GO" id="GO:0005829">
    <property type="term" value="C:cytosol"/>
    <property type="evidence" value="ECO:0007669"/>
    <property type="project" value="TreeGrafter"/>
</dbReference>
<keyword evidence="5" id="KW-1133">Transmembrane helix</keyword>
<proteinExistence type="inferred from homology"/>
<dbReference type="Gene3D" id="4.10.520.10">
    <property type="entry name" value="IHF-like DNA-binding proteins"/>
    <property type="match status" value="1"/>
</dbReference>
<evidence type="ECO:0000256" key="3">
    <source>
        <dbReference type="RuleBase" id="RU003939"/>
    </source>
</evidence>
<feature type="compositionally biased region" description="Acidic residues" evidence="4">
    <location>
        <begin position="119"/>
        <end position="128"/>
    </location>
</feature>
<dbReference type="GO" id="GO:0030527">
    <property type="term" value="F:structural constituent of chromatin"/>
    <property type="evidence" value="ECO:0007669"/>
    <property type="project" value="InterPro"/>
</dbReference>
<dbReference type="SMART" id="SM00411">
    <property type="entry name" value="BHL"/>
    <property type="match status" value="1"/>
</dbReference>
<organism evidence="7 8">
    <name type="scientific">Mediterranea massiliensis</name>
    <dbReference type="NCBI Taxonomy" id="1841865"/>
    <lineage>
        <taxon>Bacteria</taxon>
        <taxon>Pseudomonadati</taxon>
        <taxon>Bacteroidota</taxon>
        <taxon>Bacteroidia</taxon>
        <taxon>Bacteroidales</taxon>
        <taxon>Bacteroidaceae</taxon>
        <taxon>Mediterranea</taxon>
    </lineage>
</organism>
<feature type="transmembrane region" description="Helical" evidence="5">
    <location>
        <begin position="238"/>
        <end position="259"/>
    </location>
</feature>
<dbReference type="CDD" id="cd00118">
    <property type="entry name" value="LysM"/>
    <property type="match status" value="1"/>
</dbReference>
<feature type="domain" description="LysM" evidence="6">
    <location>
        <begin position="355"/>
        <end position="404"/>
    </location>
</feature>
<keyword evidence="5" id="KW-0812">Transmembrane</keyword>
<dbReference type="RefSeq" id="WP_022019880.1">
    <property type="nucleotide sequence ID" value="NZ_DYVX01000037.1"/>
</dbReference>
<dbReference type="InterPro" id="IPR018392">
    <property type="entry name" value="LysM"/>
</dbReference>
<dbReference type="InterPro" id="IPR010992">
    <property type="entry name" value="IHF-like_DNA-bd_dom_sf"/>
</dbReference>
<reference evidence="7" key="1">
    <citation type="journal article" date="2021" name="PeerJ">
        <title>Extensive microbial diversity within the chicken gut microbiome revealed by metagenomics and culture.</title>
        <authorList>
            <person name="Gilroy R."/>
            <person name="Ravi A."/>
            <person name="Getino M."/>
            <person name="Pursley I."/>
            <person name="Horton D.L."/>
            <person name="Alikhan N.F."/>
            <person name="Baker D."/>
            <person name="Gharbi K."/>
            <person name="Hall N."/>
            <person name="Watson M."/>
            <person name="Adriaenssens E.M."/>
            <person name="Foster-Nyarko E."/>
            <person name="Jarju S."/>
            <person name="Secka A."/>
            <person name="Antonio M."/>
            <person name="Oren A."/>
            <person name="Chaudhuri R.R."/>
            <person name="La Ragione R."/>
            <person name="Hildebrand F."/>
            <person name="Pallen M.J."/>
        </authorList>
    </citation>
    <scope>NUCLEOTIDE SEQUENCE</scope>
    <source>
        <strain evidence="7">CHK55-1828</strain>
    </source>
</reference>
<accession>A0A921LBP1</accession>
<feature type="region of interest" description="Disordered" evidence="4">
    <location>
        <begin position="111"/>
        <end position="233"/>
    </location>
</feature>